<evidence type="ECO:0000256" key="2">
    <source>
        <dbReference type="ARBA" id="ARBA00023125"/>
    </source>
</evidence>
<gene>
    <name evidence="4" type="ORF">Ssi02_21820</name>
</gene>
<keyword evidence="3" id="KW-0804">Transcription</keyword>
<dbReference type="InterPro" id="IPR052362">
    <property type="entry name" value="HTH-GbsR_regulator"/>
</dbReference>
<comment type="caution">
    <text evidence="4">The sequence shown here is derived from an EMBL/GenBank/DDBJ whole genome shotgun (WGS) entry which is preliminary data.</text>
</comment>
<reference evidence="4" key="1">
    <citation type="submission" date="2021-01" db="EMBL/GenBank/DDBJ databases">
        <title>Whole genome shotgun sequence of Sinosporangium siamense NBRC 109515.</title>
        <authorList>
            <person name="Komaki H."/>
            <person name="Tamura T."/>
        </authorList>
    </citation>
    <scope>NUCLEOTIDE SEQUENCE</scope>
    <source>
        <strain evidence="4">NBRC 109515</strain>
    </source>
</reference>
<proteinExistence type="predicted"/>
<evidence type="ECO:0000313" key="4">
    <source>
        <dbReference type="EMBL" id="GII91951.1"/>
    </source>
</evidence>
<dbReference type="Gene3D" id="1.10.287.160">
    <property type="entry name" value="HR1 repeat"/>
    <property type="match status" value="1"/>
</dbReference>
<protein>
    <recommendedName>
        <fullName evidence="6">MarR family transcriptional regulator</fullName>
    </recommendedName>
</protein>
<dbReference type="PANTHER" id="PTHR38465">
    <property type="entry name" value="HTH-TYPE TRANSCRIPTIONAL REGULATOR MJ1563-RELATED"/>
    <property type="match status" value="1"/>
</dbReference>
<keyword evidence="1" id="KW-0805">Transcription regulation</keyword>
<sequence>MTFFAELARVNHPETEFVDRMGLIMERLGGTRTMGRLTAWLMICDPPDRSLTELAAELGVSKTAVSTLARQLGMSGMVERVPTSTREHRYRMADGGWAQVMRVQLAVLEQSLDTLDFGLSILGHDRSGQRSRVEDTRDYFAFILHDSDKMFERWKEYRESRLDVNP</sequence>
<dbReference type="Proteomes" id="UP000606172">
    <property type="component" value="Unassembled WGS sequence"/>
</dbReference>
<dbReference type="InterPro" id="IPR036388">
    <property type="entry name" value="WH-like_DNA-bd_sf"/>
</dbReference>
<organism evidence="4 5">
    <name type="scientific">Sinosporangium siamense</name>
    <dbReference type="NCBI Taxonomy" id="1367973"/>
    <lineage>
        <taxon>Bacteria</taxon>
        <taxon>Bacillati</taxon>
        <taxon>Actinomycetota</taxon>
        <taxon>Actinomycetes</taxon>
        <taxon>Streptosporangiales</taxon>
        <taxon>Streptosporangiaceae</taxon>
        <taxon>Sinosporangium</taxon>
    </lineage>
</organism>
<evidence type="ECO:0000256" key="3">
    <source>
        <dbReference type="ARBA" id="ARBA00023163"/>
    </source>
</evidence>
<dbReference type="AlphaFoldDB" id="A0A919V6F5"/>
<keyword evidence="5" id="KW-1185">Reference proteome</keyword>
<dbReference type="EMBL" id="BOOW01000012">
    <property type="protein sequence ID" value="GII91951.1"/>
    <property type="molecule type" value="Genomic_DNA"/>
</dbReference>
<dbReference type="SUPFAM" id="SSF46785">
    <property type="entry name" value="Winged helix' DNA-binding domain"/>
    <property type="match status" value="1"/>
</dbReference>
<keyword evidence="2" id="KW-0238">DNA-binding</keyword>
<dbReference type="PANTHER" id="PTHR38465:SF2">
    <property type="entry name" value="HTH-TYPE TRANSCRIPTIONAL REGULATOR MMPR5"/>
    <property type="match status" value="1"/>
</dbReference>
<accession>A0A919V6F5</accession>
<dbReference type="InterPro" id="IPR036390">
    <property type="entry name" value="WH_DNA-bd_sf"/>
</dbReference>
<dbReference type="GO" id="GO:0003677">
    <property type="term" value="F:DNA binding"/>
    <property type="evidence" value="ECO:0007669"/>
    <property type="project" value="UniProtKB-KW"/>
</dbReference>
<evidence type="ECO:0000313" key="5">
    <source>
        <dbReference type="Proteomes" id="UP000606172"/>
    </source>
</evidence>
<evidence type="ECO:0000256" key="1">
    <source>
        <dbReference type="ARBA" id="ARBA00023015"/>
    </source>
</evidence>
<evidence type="ECO:0008006" key="6">
    <source>
        <dbReference type="Google" id="ProtNLM"/>
    </source>
</evidence>
<name>A0A919V6F5_9ACTN</name>
<dbReference type="Gene3D" id="1.10.10.10">
    <property type="entry name" value="Winged helix-like DNA-binding domain superfamily/Winged helix DNA-binding domain"/>
    <property type="match status" value="1"/>
</dbReference>